<evidence type="ECO:0000256" key="2">
    <source>
        <dbReference type="ARBA" id="ARBA00022737"/>
    </source>
</evidence>
<dbReference type="GO" id="GO:0003779">
    <property type="term" value="F:actin binding"/>
    <property type="evidence" value="ECO:0007669"/>
    <property type="project" value="UniProtKB-KW"/>
</dbReference>
<dbReference type="Proteomes" id="UP000092460">
    <property type="component" value="Unassembled WGS sequence"/>
</dbReference>
<dbReference type="STRING" id="67801.A0A1B0BL17"/>
<dbReference type="SUPFAM" id="SSF117281">
    <property type="entry name" value="Kelch motif"/>
    <property type="match status" value="2"/>
</dbReference>
<reference evidence="4" key="2">
    <citation type="submission" date="2020-05" db="UniProtKB">
        <authorList>
            <consortium name="EnsemblMetazoa"/>
        </authorList>
    </citation>
    <scope>IDENTIFICATION</scope>
    <source>
        <strain evidence="4">IAEA</strain>
    </source>
</reference>
<dbReference type="EnsemblMetazoa" id="GPPI033467-RA">
    <property type="protein sequence ID" value="GPPI033467-PA"/>
    <property type="gene ID" value="GPPI033467"/>
</dbReference>
<dbReference type="InterPro" id="IPR015915">
    <property type="entry name" value="Kelch-typ_b-propeller"/>
</dbReference>
<dbReference type="InterPro" id="IPR011333">
    <property type="entry name" value="SKP1/BTB/POZ_sf"/>
</dbReference>
<name>A0A1B0BL17_9MUSC</name>
<proteinExistence type="predicted"/>
<dbReference type="Gene3D" id="1.25.40.420">
    <property type="match status" value="2"/>
</dbReference>
<organism evidence="4 5">
    <name type="scientific">Glossina palpalis gambiensis</name>
    <dbReference type="NCBI Taxonomy" id="67801"/>
    <lineage>
        <taxon>Eukaryota</taxon>
        <taxon>Metazoa</taxon>
        <taxon>Ecdysozoa</taxon>
        <taxon>Arthropoda</taxon>
        <taxon>Hexapoda</taxon>
        <taxon>Insecta</taxon>
        <taxon>Pterygota</taxon>
        <taxon>Neoptera</taxon>
        <taxon>Endopterygota</taxon>
        <taxon>Diptera</taxon>
        <taxon>Brachycera</taxon>
        <taxon>Muscomorpha</taxon>
        <taxon>Hippoboscoidea</taxon>
        <taxon>Glossinidae</taxon>
        <taxon>Glossina</taxon>
    </lineage>
</organism>
<dbReference type="SMART" id="SM00875">
    <property type="entry name" value="BACK"/>
    <property type="match status" value="2"/>
</dbReference>
<dbReference type="Pfam" id="PF01344">
    <property type="entry name" value="Kelch_1"/>
    <property type="match status" value="3"/>
</dbReference>
<dbReference type="SMART" id="SM00225">
    <property type="entry name" value="BTB"/>
    <property type="match status" value="1"/>
</dbReference>
<dbReference type="SMART" id="SM00612">
    <property type="entry name" value="Kelch"/>
    <property type="match status" value="5"/>
</dbReference>
<evidence type="ECO:0000313" key="5">
    <source>
        <dbReference type="Proteomes" id="UP000092460"/>
    </source>
</evidence>
<dbReference type="Gene3D" id="3.30.710.10">
    <property type="entry name" value="Potassium Channel Kv1.1, Chain A"/>
    <property type="match status" value="1"/>
</dbReference>
<dbReference type="SUPFAM" id="SSF54695">
    <property type="entry name" value="POZ domain"/>
    <property type="match status" value="1"/>
</dbReference>
<dbReference type="EMBL" id="JXJN01016183">
    <property type="status" value="NOT_ANNOTATED_CDS"/>
    <property type="molecule type" value="Genomic_DNA"/>
</dbReference>
<evidence type="ECO:0000259" key="3">
    <source>
        <dbReference type="PROSITE" id="PS50097"/>
    </source>
</evidence>
<evidence type="ECO:0000256" key="1">
    <source>
        <dbReference type="ARBA" id="ARBA00022441"/>
    </source>
</evidence>
<dbReference type="AlphaFoldDB" id="A0A1B0BL17"/>
<dbReference type="EMBL" id="JXJN01016181">
    <property type="status" value="NOT_ANNOTATED_CDS"/>
    <property type="molecule type" value="Genomic_DNA"/>
</dbReference>
<keyword evidence="5" id="KW-1185">Reference proteome</keyword>
<dbReference type="PANTHER" id="PTHR45632:SF30">
    <property type="entry name" value="BTB DOMAIN-CONTAINING PROTEIN"/>
    <property type="match status" value="1"/>
</dbReference>
<dbReference type="PANTHER" id="PTHR45632">
    <property type="entry name" value="LD33804P"/>
    <property type="match status" value="1"/>
</dbReference>
<dbReference type="InterPro" id="IPR000210">
    <property type="entry name" value="BTB/POZ_dom"/>
</dbReference>
<dbReference type="PROSITE" id="PS50097">
    <property type="entry name" value="BTB"/>
    <property type="match status" value="1"/>
</dbReference>
<sequence>MISAVDLSILSFNYEARTGRQCNRHEATKLSLTSIGLVLVRFSSTAAAWLFTIISFMRHTKAWGDFILFLFSSTATASNSLRASSGSFVSHGIAEAGVVSAWYELIVIVWVKEECIKFLKNNLNRNNCFRVRKIADMHSCKELQEVSHKYILDHFDDLIAEKDLLLLSFQEIKELIKDVQHVVKPEDSAYKAAINRVKHDLERKKVHLAEFISQICLSLVSTEFLIDHIVVEPLIRQDNKCSQFLIEALNIQLTSVTDRNERYQAETQHRNESFHVFLVGGTTDYDIGQKVCKVYDISKKKQFSISSMDGGRFSNSAVSLNGVVYSVGGRDGINELSTAECYDPVDKQWKDIAPMNNSRIDFGICTSMAAKIVNQMGRISAKKCNNSDYGNIFLDGLAKMRVNQKLFDFSLDVDGELIHVHKLALAIASDYFAAMFEADMKERKEETVKLQDVDLVAVKALVDYVYSGIITLTEANVEAVLSASDLFQLVWVKEECVQFLESNLNRNNCFRLRKLADMHSCKGLQDASYKYILDHFDDLIAEEDLLLMSFEEMKKLIKDAQHFVKPSDSAYKAAINWVKHDLERRRVHLAQLMSQIRLPLVSTEFLTNHIVADPLLTEDQKCNKFLMEALTCQLTEVSQPHEKCQTGTKHRNESFHVFLVGGKRDIENANAMKECKVYNVSKEKHVSISSMNEKRYNHSAASFNGVVYSVGGWNTGALKTAECYDPVSKWWSYIAPMNSTRDSFGICTYNDLIYVVGGWDNSTVESYNPATNKWCFSQSIPAITKSVNRATVAENNIYALTHPLGGNNVFHRFDPRDEKWYNLNEMQSTSSGARKGE</sequence>
<reference evidence="5" key="1">
    <citation type="submission" date="2015-01" db="EMBL/GenBank/DDBJ databases">
        <authorList>
            <person name="Aksoy S."/>
            <person name="Warren W."/>
            <person name="Wilson R.K."/>
        </authorList>
    </citation>
    <scope>NUCLEOTIDE SEQUENCE [LARGE SCALE GENOMIC DNA]</scope>
    <source>
        <strain evidence="5">IAEA</strain>
    </source>
</reference>
<dbReference type="FunFam" id="1.25.40.420:FF:000001">
    <property type="entry name" value="Kelch-like family member 12"/>
    <property type="match status" value="2"/>
</dbReference>
<protein>
    <recommendedName>
        <fullName evidence="3">BTB domain-containing protein</fullName>
    </recommendedName>
</protein>
<dbReference type="InterPro" id="IPR006652">
    <property type="entry name" value="Kelch_1"/>
</dbReference>
<dbReference type="VEuPathDB" id="VectorBase:GPPI033467"/>
<feature type="domain" description="BTB" evidence="3">
    <location>
        <begin position="407"/>
        <end position="474"/>
    </location>
</feature>
<dbReference type="InterPro" id="IPR011705">
    <property type="entry name" value="BACK"/>
</dbReference>
<keyword evidence="2" id="KW-0677">Repeat</keyword>
<dbReference type="EMBL" id="JXJN01016182">
    <property type="status" value="NOT_ANNOTATED_CDS"/>
    <property type="molecule type" value="Genomic_DNA"/>
</dbReference>
<accession>A0A1B0BL17</accession>
<dbReference type="Pfam" id="PF00651">
    <property type="entry name" value="BTB"/>
    <property type="match status" value="1"/>
</dbReference>
<dbReference type="Gene3D" id="2.120.10.80">
    <property type="entry name" value="Kelch-type beta propeller"/>
    <property type="match status" value="2"/>
</dbReference>
<dbReference type="Pfam" id="PF07707">
    <property type="entry name" value="BACK"/>
    <property type="match status" value="2"/>
</dbReference>
<evidence type="ECO:0000313" key="4">
    <source>
        <dbReference type="EnsemblMetazoa" id="GPPI033467-PA"/>
    </source>
</evidence>
<keyword evidence="1" id="KW-0880">Kelch repeat</keyword>